<dbReference type="RefSeq" id="XP_012767177.1">
    <property type="nucleotide sequence ID" value="XM_012911723.1"/>
</dbReference>
<name>A0A061D2I5_BABBI</name>
<evidence type="ECO:0000256" key="3">
    <source>
        <dbReference type="ARBA" id="ARBA00023125"/>
    </source>
</evidence>
<evidence type="ECO:0000256" key="5">
    <source>
        <dbReference type="ARBA" id="ARBA00023242"/>
    </source>
</evidence>
<sequence length="447" mass="49684">MSTVDVNVATSVAQANHPDLMAANAPVVDSTTQVSPIPRSTNSRGGGRSSNRKAPIPPPPRASPSSSSGYPGVSWNKRMGAWLSFYYDADTRRSRTFHPKYYDFDVEKAKQAAIEFMKSIEKHPRCSLRKSRRDAKNAAFLNGGYNFDPQYLDIPGRTRKRSAVNHLVNNEYKTRSSKNQMNMTNNQTSMSEMYDMESLKRNFQMTSNFLDPCYVGNSGSMDSEYVSANNALENNYLSGSFESQQDFDKGYQSPMTWPACQSFFGNPEYYMDSQNYSVPFLEGDMAYTSPSNVYSEGDLPYAGNSASSSQQVQQTEQVIPENAESQSQNMFVGNYEMSPTNEDAEIHMLMQSIALSPSESFDGLRLTTYNYGDGTSGSSGSANPQQAFNNGGNTPLGSPYLSPYVQTIYNQFPEDSELNRTFGFQNLILANEAQPSQQTQPVMHSQS</sequence>
<dbReference type="EMBL" id="LK391708">
    <property type="protein sequence ID" value="CDR94991.1"/>
    <property type="molecule type" value="Genomic_DNA"/>
</dbReference>
<organism evidence="8 9">
    <name type="scientific">Babesia bigemina</name>
    <dbReference type="NCBI Taxonomy" id="5866"/>
    <lineage>
        <taxon>Eukaryota</taxon>
        <taxon>Sar</taxon>
        <taxon>Alveolata</taxon>
        <taxon>Apicomplexa</taxon>
        <taxon>Aconoidasida</taxon>
        <taxon>Piroplasmida</taxon>
        <taxon>Babesiidae</taxon>
        <taxon>Babesia</taxon>
    </lineage>
</organism>
<dbReference type="Proteomes" id="UP000033188">
    <property type="component" value="Chromosome 2"/>
</dbReference>
<comment type="subcellular location">
    <subcellularLocation>
        <location evidence="1">Nucleus</location>
    </subcellularLocation>
</comment>
<evidence type="ECO:0000256" key="6">
    <source>
        <dbReference type="SAM" id="MobiDB-lite"/>
    </source>
</evidence>
<keyword evidence="2" id="KW-0805">Transcription regulation</keyword>
<evidence type="ECO:0000256" key="1">
    <source>
        <dbReference type="ARBA" id="ARBA00004123"/>
    </source>
</evidence>
<evidence type="ECO:0000313" key="8">
    <source>
        <dbReference type="EMBL" id="CDR94991.1"/>
    </source>
</evidence>
<dbReference type="KEGG" id="bbig:BBBOND_0201480"/>
<evidence type="ECO:0000259" key="7">
    <source>
        <dbReference type="Pfam" id="PF00847"/>
    </source>
</evidence>
<reference evidence="9" key="1">
    <citation type="submission" date="2014-06" db="EMBL/GenBank/DDBJ databases">
        <authorList>
            <person name="Aslett M."/>
            <person name="De Silva N."/>
        </authorList>
    </citation>
    <scope>NUCLEOTIDE SEQUENCE [LARGE SCALE GENOMIC DNA]</scope>
    <source>
        <strain evidence="9">Bond</strain>
    </source>
</reference>
<keyword evidence="5" id="KW-0539">Nucleus</keyword>
<evidence type="ECO:0000256" key="2">
    <source>
        <dbReference type="ARBA" id="ARBA00023015"/>
    </source>
</evidence>
<feature type="domain" description="AP2/ERF" evidence="7">
    <location>
        <begin position="68"/>
        <end position="123"/>
    </location>
</feature>
<accession>A0A061D2I5</accession>
<dbReference type="Gene3D" id="1.20.5.2050">
    <property type="match status" value="1"/>
</dbReference>
<feature type="compositionally biased region" description="Polar residues" evidence="6">
    <location>
        <begin position="376"/>
        <end position="395"/>
    </location>
</feature>
<dbReference type="Pfam" id="PF00847">
    <property type="entry name" value="AP2"/>
    <property type="match status" value="1"/>
</dbReference>
<keyword evidence="9" id="KW-1185">Reference proteome</keyword>
<protein>
    <recommendedName>
        <fullName evidence="7">AP2/ERF domain-containing protein</fullName>
    </recommendedName>
</protein>
<feature type="region of interest" description="Disordered" evidence="6">
    <location>
        <begin position="1"/>
        <end position="70"/>
    </location>
</feature>
<proteinExistence type="predicted"/>
<dbReference type="VEuPathDB" id="PiroplasmaDB:BBBOND_0201480"/>
<evidence type="ECO:0000256" key="4">
    <source>
        <dbReference type="ARBA" id="ARBA00023163"/>
    </source>
</evidence>
<dbReference type="AlphaFoldDB" id="A0A061D2I5"/>
<feature type="region of interest" description="Disordered" evidence="6">
    <location>
        <begin position="375"/>
        <end position="395"/>
    </location>
</feature>
<dbReference type="GeneID" id="24563532"/>
<dbReference type="GO" id="GO:0003677">
    <property type="term" value="F:DNA binding"/>
    <property type="evidence" value="ECO:0007669"/>
    <property type="project" value="UniProtKB-KW"/>
</dbReference>
<evidence type="ECO:0000313" key="9">
    <source>
        <dbReference type="Proteomes" id="UP000033188"/>
    </source>
</evidence>
<dbReference type="InterPro" id="IPR001471">
    <property type="entry name" value="AP2/ERF_dom"/>
</dbReference>
<gene>
    <name evidence="8" type="ORF">BBBOND_0201480</name>
</gene>
<feature type="compositionally biased region" description="Polar residues" evidence="6">
    <location>
        <begin position="1"/>
        <end position="14"/>
    </location>
</feature>
<dbReference type="GO" id="GO:0003700">
    <property type="term" value="F:DNA-binding transcription factor activity"/>
    <property type="evidence" value="ECO:0007669"/>
    <property type="project" value="InterPro"/>
</dbReference>
<dbReference type="GO" id="GO:0005634">
    <property type="term" value="C:nucleus"/>
    <property type="evidence" value="ECO:0007669"/>
    <property type="project" value="UniProtKB-SubCell"/>
</dbReference>
<dbReference type="OrthoDB" id="333966at2759"/>
<keyword evidence="3" id="KW-0238">DNA-binding</keyword>
<keyword evidence="4" id="KW-0804">Transcription</keyword>
<dbReference type="OMA" id="NRTFGFQ"/>